<comment type="caution">
    <text evidence="1">The sequence shown here is derived from an EMBL/GenBank/DDBJ whole genome shotgun (WGS) entry which is preliminary data.</text>
</comment>
<gene>
    <name evidence="1" type="ORF">LCGC14_2098350</name>
</gene>
<feature type="non-terminal residue" evidence="1">
    <location>
        <position position="1"/>
    </location>
</feature>
<proteinExistence type="predicted"/>
<evidence type="ECO:0000313" key="1">
    <source>
        <dbReference type="EMBL" id="KKL71098.1"/>
    </source>
</evidence>
<sequence>ITAKRQLHMALAGENKVRVDFGQTAAVVINLVQGTPPEWLKLIPTGEPTLQSQVFAPQLEAAVRRVGSIAKDGKGVCRGCAENMTATMPHRQEYPLETYKLDVRKALALFAAARGEMHMPLKRLGHGSG</sequence>
<dbReference type="EMBL" id="LAZR01025692">
    <property type="protein sequence ID" value="KKL71098.1"/>
    <property type="molecule type" value="Genomic_DNA"/>
</dbReference>
<reference evidence="1" key="1">
    <citation type="journal article" date="2015" name="Nature">
        <title>Complex archaea that bridge the gap between prokaryotes and eukaryotes.</title>
        <authorList>
            <person name="Spang A."/>
            <person name="Saw J.H."/>
            <person name="Jorgensen S.L."/>
            <person name="Zaremba-Niedzwiedzka K."/>
            <person name="Martijn J."/>
            <person name="Lind A.E."/>
            <person name="van Eijk R."/>
            <person name="Schleper C."/>
            <person name="Guy L."/>
            <person name="Ettema T.J."/>
        </authorList>
    </citation>
    <scope>NUCLEOTIDE SEQUENCE</scope>
</reference>
<protein>
    <submittedName>
        <fullName evidence="1">Uncharacterized protein</fullName>
    </submittedName>
</protein>
<name>A0A0F9EAL0_9ZZZZ</name>
<dbReference type="AlphaFoldDB" id="A0A0F9EAL0"/>
<accession>A0A0F9EAL0</accession>
<organism evidence="1">
    <name type="scientific">marine sediment metagenome</name>
    <dbReference type="NCBI Taxonomy" id="412755"/>
    <lineage>
        <taxon>unclassified sequences</taxon>
        <taxon>metagenomes</taxon>
        <taxon>ecological metagenomes</taxon>
    </lineage>
</organism>